<dbReference type="Pfam" id="PF00753">
    <property type="entry name" value="Lactamase_B"/>
    <property type="match status" value="1"/>
</dbReference>
<evidence type="ECO:0000313" key="5">
    <source>
        <dbReference type="Proteomes" id="UP000033870"/>
    </source>
</evidence>
<dbReference type="SUPFAM" id="SSF56281">
    <property type="entry name" value="Metallo-hydrolase/oxidoreductase"/>
    <property type="match status" value="1"/>
</dbReference>
<evidence type="ECO:0000259" key="2">
    <source>
        <dbReference type="SMART" id="SM00849"/>
    </source>
</evidence>
<dbReference type="GO" id="GO:0004521">
    <property type="term" value="F:RNA endonuclease activity"/>
    <property type="evidence" value="ECO:0007669"/>
    <property type="project" value="TreeGrafter"/>
</dbReference>
<evidence type="ECO:0000256" key="1">
    <source>
        <dbReference type="ARBA" id="ARBA00022801"/>
    </source>
</evidence>
<dbReference type="Gene3D" id="3.40.50.10890">
    <property type="match status" value="1"/>
</dbReference>
<dbReference type="InterPro" id="IPR011108">
    <property type="entry name" value="RMMBL"/>
</dbReference>
<dbReference type="Gene3D" id="3.60.15.10">
    <property type="entry name" value="Ribonuclease Z/Hydroxyacylglutathione hydrolase-like"/>
    <property type="match status" value="1"/>
</dbReference>
<dbReference type="InterPro" id="IPR036866">
    <property type="entry name" value="RibonucZ/Hydroxyglut_hydro"/>
</dbReference>
<dbReference type="PANTHER" id="PTHR11203:SF37">
    <property type="entry name" value="INTEGRATOR COMPLEX SUBUNIT 11"/>
    <property type="match status" value="1"/>
</dbReference>
<accession>A0A0G1YCX1</accession>
<dbReference type="SMART" id="SM00849">
    <property type="entry name" value="Lactamase_B"/>
    <property type="match status" value="1"/>
</dbReference>
<dbReference type="PANTHER" id="PTHR11203">
    <property type="entry name" value="CLEAVAGE AND POLYADENYLATION SPECIFICITY FACTOR FAMILY MEMBER"/>
    <property type="match status" value="1"/>
</dbReference>
<dbReference type="PATRIC" id="fig|1619044.3.peg.1257"/>
<gene>
    <name evidence="4" type="ORF">UY92_C0021G0007</name>
</gene>
<organism evidence="4 5">
    <name type="scientific">Candidatus Magasanikbacteria bacterium GW2011_GWA2_56_11</name>
    <dbReference type="NCBI Taxonomy" id="1619044"/>
    <lineage>
        <taxon>Bacteria</taxon>
        <taxon>Candidatus Magasanikiibacteriota</taxon>
    </lineage>
</organism>
<keyword evidence="1" id="KW-0378">Hydrolase</keyword>
<dbReference type="EMBL" id="LCRX01000021">
    <property type="protein sequence ID" value="KKW41373.1"/>
    <property type="molecule type" value="Genomic_DNA"/>
</dbReference>
<feature type="domain" description="Metallo-beta-lactamase" evidence="2">
    <location>
        <begin position="13"/>
        <end position="233"/>
    </location>
</feature>
<feature type="domain" description="Beta-Casp" evidence="3">
    <location>
        <begin position="238"/>
        <end position="364"/>
    </location>
</feature>
<protein>
    <submittedName>
        <fullName evidence="4">Beta-lactamase domain protein</fullName>
    </submittedName>
</protein>
<comment type="caution">
    <text evidence="4">The sequence shown here is derived from an EMBL/GenBank/DDBJ whole genome shotgun (WGS) entry which is preliminary data.</text>
</comment>
<dbReference type="Proteomes" id="UP000033870">
    <property type="component" value="Unassembled WGS sequence"/>
</dbReference>
<dbReference type="InterPro" id="IPR050698">
    <property type="entry name" value="MBL"/>
</dbReference>
<dbReference type="CDD" id="cd16295">
    <property type="entry name" value="TTHA0252-CPSF-like_MBL-fold"/>
    <property type="match status" value="1"/>
</dbReference>
<dbReference type="STRING" id="1619044.UY92_C0021G0007"/>
<name>A0A0G1YCX1_9BACT</name>
<reference evidence="4 5" key="1">
    <citation type="journal article" date="2015" name="Nature">
        <title>rRNA introns, odd ribosomes, and small enigmatic genomes across a large radiation of phyla.</title>
        <authorList>
            <person name="Brown C.T."/>
            <person name="Hug L.A."/>
            <person name="Thomas B.C."/>
            <person name="Sharon I."/>
            <person name="Castelle C.J."/>
            <person name="Singh A."/>
            <person name="Wilkins M.J."/>
            <person name="Williams K.H."/>
            <person name="Banfield J.F."/>
        </authorList>
    </citation>
    <scope>NUCLEOTIDE SEQUENCE [LARGE SCALE GENOMIC DNA]</scope>
</reference>
<dbReference type="Pfam" id="PF10996">
    <property type="entry name" value="Beta-Casp"/>
    <property type="match status" value="1"/>
</dbReference>
<dbReference type="InterPro" id="IPR001279">
    <property type="entry name" value="Metallo-B-lactamas"/>
</dbReference>
<dbReference type="Pfam" id="PF07521">
    <property type="entry name" value="RMMBL"/>
    <property type="match status" value="1"/>
</dbReference>
<proteinExistence type="predicted"/>
<dbReference type="AlphaFoldDB" id="A0A0G1YCX1"/>
<evidence type="ECO:0000313" key="4">
    <source>
        <dbReference type="EMBL" id="KKW41373.1"/>
    </source>
</evidence>
<dbReference type="InterPro" id="IPR022712">
    <property type="entry name" value="Beta_Casp"/>
</dbReference>
<evidence type="ECO:0000259" key="3">
    <source>
        <dbReference type="SMART" id="SM01027"/>
    </source>
</evidence>
<dbReference type="GO" id="GO:0016787">
    <property type="term" value="F:hydrolase activity"/>
    <property type="evidence" value="ECO:0007669"/>
    <property type="project" value="UniProtKB-KW"/>
</dbReference>
<sequence>MRLVFCGASREVTGSCYLLEAAGKKILIDCGLFQGSRFAEEKNFDPFPFAPGEIDALLVTHAHLDHVGRIPKLIKEGFRGSVYLTKGTRELARLVLEDAYQVMEYEHRKFSAPLLYDEADVVAATERFVGVDYHEALEIGAVEAVFKDAGHIFGASFIEVAAEGKRIGFSGDIGNVDVPILKDTERLGELDVLLCESTYGDRVHEGKETRRQIILDLLDEGYRRGGTIMVPAFSIERTQEFLYELHKLHEHESALPKFPIFLDSPLAIDATDVFKRFPEYYDREAAREISSGDDFLDFPQLRATYTREESKTINEAPNPKMVIAGAGMMNGGRILHHAIRYLPDPKSMLIIVGYQAEGTLGRRLYEGANFVQIFGERIPVRCAVKAIGALSAHGDQKKLLDWVGSGETVPKKVYCVHGEPHAATELAHRLRDRYALEAVIPEYGDTVEV</sequence>
<dbReference type="SMART" id="SM01027">
    <property type="entry name" value="Beta-Casp"/>
    <property type="match status" value="1"/>
</dbReference>